<accession>A0ACC0FLA4</accession>
<evidence type="ECO:0000313" key="2">
    <source>
        <dbReference type="Proteomes" id="UP001060215"/>
    </source>
</evidence>
<gene>
    <name evidence="1" type="ORF">LOK49_LG13G02013</name>
</gene>
<evidence type="ECO:0000313" key="1">
    <source>
        <dbReference type="EMBL" id="KAI7988825.1"/>
    </source>
</evidence>
<comment type="caution">
    <text evidence="1">The sequence shown here is derived from an EMBL/GenBank/DDBJ whole genome shotgun (WGS) entry which is preliminary data.</text>
</comment>
<feature type="non-terminal residue" evidence="1">
    <location>
        <position position="92"/>
    </location>
</feature>
<dbReference type="EMBL" id="CM045771">
    <property type="protein sequence ID" value="KAI7988825.1"/>
    <property type="molecule type" value="Genomic_DNA"/>
</dbReference>
<name>A0ACC0FLA4_9ERIC</name>
<feature type="non-terminal residue" evidence="1">
    <location>
        <position position="1"/>
    </location>
</feature>
<keyword evidence="2" id="KW-1185">Reference proteome</keyword>
<proteinExistence type="predicted"/>
<reference evidence="1 2" key="1">
    <citation type="journal article" date="2022" name="Plant J.">
        <title>Chromosome-level genome of Camellia lanceoleosa provides a valuable resource for understanding genome evolution and self-incompatibility.</title>
        <authorList>
            <person name="Gong W."/>
            <person name="Xiao S."/>
            <person name="Wang L."/>
            <person name="Liao Z."/>
            <person name="Chang Y."/>
            <person name="Mo W."/>
            <person name="Hu G."/>
            <person name="Li W."/>
            <person name="Zhao G."/>
            <person name="Zhu H."/>
            <person name="Hu X."/>
            <person name="Ji K."/>
            <person name="Xiang X."/>
            <person name="Song Q."/>
            <person name="Yuan D."/>
            <person name="Jin S."/>
            <person name="Zhang L."/>
        </authorList>
    </citation>
    <scope>NUCLEOTIDE SEQUENCE [LARGE SCALE GENOMIC DNA]</scope>
    <source>
        <strain evidence="1">SQ_2022a</strain>
    </source>
</reference>
<dbReference type="Proteomes" id="UP001060215">
    <property type="component" value="Chromosome 14"/>
</dbReference>
<protein>
    <submittedName>
        <fullName evidence="1">Uncharacterized protein</fullName>
    </submittedName>
</protein>
<organism evidence="1 2">
    <name type="scientific">Camellia lanceoleosa</name>
    <dbReference type="NCBI Taxonomy" id="1840588"/>
    <lineage>
        <taxon>Eukaryota</taxon>
        <taxon>Viridiplantae</taxon>
        <taxon>Streptophyta</taxon>
        <taxon>Embryophyta</taxon>
        <taxon>Tracheophyta</taxon>
        <taxon>Spermatophyta</taxon>
        <taxon>Magnoliopsida</taxon>
        <taxon>eudicotyledons</taxon>
        <taxon>Gunneridae</taxon>
        <taxon>Pentapetalae</taxon>
        <taxon>asterids</taxon>
        <taxon>Ericales</taxon>
        <taxon>Theaceae</taxon>
        <taxon>Camellia</taxon>
    </lineage>
</organism>
<sequence length="92" mass="10360">LVGCQASEFDLKYVTRKSVKGRIVAEFLAGHPIEGEEDMAFSFPDEEVMQMEEDTWKLYFDGASNQFGCGIGVLLIAPDDSHIPLAFKLRFR</sequence>